<evidence type="ECO:0000313" key="2">
    <source>
        <dbReference type="EMBL" id="MDO2409844.1"/>
    </source>
</evidence>
<evidence type="ECO:0000256" key="1">
    <source>
        <dbReference type="SAM" id="SignalP"/>
    </source>
</evidence>
<sequence>MVKILALFCLLFSSVFSGQLRSFGAGGADYKRAKVFIPSGCVLKDSLGDMLIRCKNSWARAQVLRLEIGCYEAAKTLVDLAGDEPRGLKVSGLGGEKIETRIPIKTARLKLQITPADTSLPLPNIIICEHEIALSIFGSDEKLVEQIASNSLIEAF</sequence>
<dbReference type="RefSeq" id="WP_302244620.1">
    <property type="nucleotide sequence ID" value="NZ_JAULJQ010000008.1"/>
</dbReference>
<organism evidence="2 3">
    <name type="scientific">Campylobacter magnus</name>
    <dbReference type="NCBI Taxonomy" id="3026462"/>
    <lineage>
        <taxon>Bacteria</taxon>
        <taxon>Pseudomonadati</taxon>
        <taxon>Campylobacterota</taxon>
        <taxon>Epsilonproteobacteria</taxon>
        <taxon>Campylobacterales</taxon>
        <taxon>Campylobacteraceae</taxon>
        <taxon>Campylobacter</taxon>
    </lineage>
</organism>
<keyword evidence="1" id="KW-0732">Signal</keyword>
<accession>A0ABT8T803</accession>
<feature type="signal peptide" evidence="1">
    <location>
        <begin position="1"/>
        <end position="17"/>
    </location>
</feature>
<evidence type="ECO:0000313" key="3">
    <source>
        <dbReference type="Proteomes" id="UP001171111"/>
    </source>
</evidence>
<keyword evidence="3" id="KW-1185">Reference proteome</keyword>
<proteinExistence type="predicted"/>
<dbReference type="EMBL" id="JAULJQ010000008">
    <property type="protein sequence ID" value="MDO2409844.1"/>
    <property type="molecule type" value="Genomic_DNA"/>
</dbReference>
<comment type="caution">
    <text evidence="2">The sequence shown here is derived from an EMBL/GenBank/DDBJ whole genome shotgun (WGS) entry which is preliminary data.</text>
</comment>
<protein>
    <submittedName>
        <fullName evidence="2">Uncharacterized protein</fullName>
    </submittedName>
</protein>
<dbReference type="Proteomes" id="UP001171111">
    <property type="component" value="Unassembled WGS sequence"/>
</dbReference>
<gene>
    <name evidence="2" type="ORF">Q2362_07000</name>
</gene>
<name>A0ABT8T803_9BACT</name>
<feature type="chain" id="PRO_5046156069" evidence="1">
    <location>
        <begin position="18"/>
        <end position="156"/>
    </location>
</feature>
<reference evidence="2 3" key="1">
    <citation type="submission" date="2023-06" db="EMBL/GenBank/DDBJ databases">
        <title>Campylobacter magnum sp. nov., isolated from cecal contents of domestic pigs (Sus scrofa domesticus).</title>
        <authorList>
            <person name="Papic B."/>
            <person name="Gruntar I."/>
        </authorList>
    </citation>
    <scope>NUCLEOTIDE SEQUENCE [LARGE SCALE GENOMIC DNA]</scope>
    <source>
        <strain evidence="3">34484-21</strain>
    </source>
</reference>